<sequence>MTACTCQRVTWTVLWLLLLLFIIWPVAFIVSWIYVFVQVFVPCFEPLNSVNEALFAVTSFPLTTREGKSGQAWQTGHELTWIGRSAVHTHPQTHMLIHKCRTGRLQGLDPFFRFNNSTNNLPPDYLIPNYLVPSFGDFGGHRSGDISDPLAELVKSCSRTTIQRTL</sequence>
<protein>
    <submittedName>
        <fullName evidence="1">Uncharacterized protein</fullName>
    </submittedName>
</protein>
<name>A0A8T1MWU5_CLOSI</name>
<keyword evidence="2" id="KW-1185">Reference proteome</keyword>
<dbReference type="OrthoDB" id="8912589at2759"/>
<dbReference type="Proteomes" id="UP000286415">
    <property type="component" value="Unassembled WGS sequence"/>
</dbReference>
<dbReference type="EMBL" id="NIRI02000010">
    <property type="protein sequence ID" value="KAG5453623.1"/>
    <property type="molecule type" value="Genomic_DNA"/>
</dbReference>
<proteinExistence type="predicted"/>
<reference evidence="1 2" key="1">
    <citation type="journal article" date="2018" name="Biotechnol. Adv.">
        <title>Improved genomic resources and new bioinformatic workflow for the carcinogenic parasite Clonorchis sinensis: Biotechnological implications.</title>
        <authorList>
            <person name="Wang D."/>
            <person name="Korhonen P.K."/>
            <person name="Gasser R.B."/>
            <person name="Young N.D."/>
        </authorList>
    </citation>
    <scope>NUCLEOTIDE SEQUENCE [LARGE SCALE GENOMIC DNA]</scope>
    <source>
        <strain evidence="1">Cs-k2</strain>
    </source>
</reference>
<evidence type="ECO:0000313" key="2">
    <source>
        <dbReference type="Proteomes" id="UP000286415"/>
    </source>
</evidence>
<reference evidence="1 2" key="2">
    <citation type="journal article" date="2021" name="Genomics">
        <title>High-quality reference genome for Clonorchis sinensis.</title>
        <authorList>
            <person name="Young N.D."/>
            <person name="Stroehlein A.J."/>
            <person name="Kinkar L."/>
            <person name="Wang T."/>
            <person name="Sohn W.M."/>
            <person name="Chang B.C.H."/>
            <person name="Kaur P."/>
            <person name="Weisz D."/>
            <person name="Dudchenko O."/>
            <person name="Aiden E.L."/>
            <person name="Korhonen P.K."/>
            <person name="Gasser R.B."/>
        </authorList>
    </citation>
    <scope>NUCLEOTIDE SEQUENCE [LARGE SCALE GENOMIC DNA]</scope>
    <source>
        <strain evidence="1">Cs-k2</strain>
    </source>
</reference>
<gene>
    <name evidence="1" type="ORF">CSKR_111981</name>
</gene>
<accession>A0A8T1MWU5</accession>
<organism evidence="1 2">
    <name type="scientific">Clonorchis sinensis</name>
    <name type="common">Chinese liver fluke</name>
    <dbReference type="NCBI Taxonomy" id="79923"/>
    <lineage>
        <taxon>Eukaryota</taxon>
        <taxon>Metazoa</taxon>
        <taxon>Spiralia</taxon>
        <taxon>Lophotrochozoa</taxon>
        <taxon>Platyhelminthes</taxon>
        <taxon>Trematoda</taxon>
        <taxon>Digenea</taxon>
        <taxon>Opisthorchiida</taxon>
        <taxon>Opisthorchiata</taxon>
        <taxon>Opisthorchiidae</taxon>
        <taxon>Clonorchis</taxon>
    </lineage>
</organism>
<comment type="caution">
    <text evidence="1">The sequence shown here is derived from an EMBL/GenBank/DDBJ whole genome shotgun (WGS) entry which is preliminary data.</text>
</comment>
<evidence type="ECO:0000313" key="1">
    <source>
        <dbReference type="EMBL" id="KAG5453623.1"/>
    </source>
</evidence>